<accession>A0A0S4IVY0</accession>
<organism evidence="1 2">
    <name type="scientific">Bodo saltans</name>
    <name type="common">Flagellated protozoan</name>
    <dbReference type="NCBI Taxonomy" id="75058"/>
    <lineage>
        <taxon>Eukaryota</taxon>
        <taxon>Discoba</taxon>
        <taxon>Euglenozoa</taxon>
        <taxon>Kinetoplastea</taxon>
        <taxon>Metakinetoplastina</taxon>
        <taxon>Eubodonida</taxon>
        <taxon>Bodonidae</taxon>
        <taxon>Bodo</taxon>
    </lineage>
</organism>
<proteinExistence type="predicted"/>
<sequence length="421" mass="47609">MPVWNDSFIRRGVERSISSPQYAVLQEESTRNEREREQSRLGGKEFLRHNTTANATSPPPTWWGSLKRKFSLSGEREHETPVVVWSPTSNADRRSTRALLSPLQMEQRRELDSSVPRGKAVIIGATGHLGRFLVEECRNKQMDVVIVARNIEKARKMFDPVFDGSTERRRRESMGYVVRQKSQAVCETPAINRTPEPTVTYAHVDMLNEDHNPALQQALHHASLVFYLASARHSSLTASNQLRAVDHDGLLTCIKECSRADAHLVVINPLFAWRRRWGLQYLYQNYIGSKRGYLRVAREREGLLLSPDGELSATLKGHDAEHLRFSLFRTNHLVFPAFQTFHVMARNDNVADEKTLIDVRSVGKGDVCARSFASLLMRAVCYHRSCLCGRVDVAGSTGFPQFGKVAMKSIPDVDAALQSLR</sequence>
<dbReference type="Proteomes" id="UP000051952">
    <property type="component" value="Unassembled WGS sequence"/>
</dbReference>
<dbReference type="OMA" id="RRESMGY"/>
<dbReference type="EMBL" id="CYKH01000547">
    <property type="protein sequence ID" value="CUG05798.1"/>
    <property type="molecule type" value="Genomic_DNA"/>
</dbReference>
<dbReference type="Gene3D" id="3.40.50.720">
    <property type="entry name" value="NAD(P)-binding Rossmann-like Domain"/>
    <property type="match status" value="1"/>
</dbReference>
<keyword evidence="2" id="KW-1185">Reference proteome</keyword>
<evidence type="ECO:0008006" key="3">
    <source>
        <dbReference type="Google" id="ProtNLM"/>
    </source>
</evidence>
<protein>
    <recommendedName>
        <fullName evidence="3">NAD(P)-binding domain-containing protein</fullName>
    </recommendedName>
</protein>
<dbReference type="SUPFAM" id="SSF51735">
    <property type="entry name" value="NAD(P)-binding Rossmann-fold domains"/>
    <property type="match status" value="1"/>
</dbReference>
<evidence type="ECO:0000313" key="1">
    <source>
        <dbReference type="EMBL" id="CUG05798.1"/>
    </source>
</evidence>
<dbReference type="OrthoDB" id="270967at2759"/>
<name>A0A0S4IVY0_BODSA</name>
<evidence type="ECO:0000313" key="2">
    <source>
        <dbReference type="Proteomes" id="UP000051952"/>
    </source>
</evidence>
<gene>
    <name evidence="1" type="ORF">BSAL_71330</name>
</gene>
<dbReference type="InterPro" id="IPR036291">
    <property type="entry name" value="NAD(P)-bd_dom_sf"/>
</dbReference>
<reference evidence="2" key="1">
    <citation type="submission" date="2015-09" db="EMBL/GenBank/DDBJ databases">
        <authorList>
            <consortium name="Pathogen Informatics"/>
        </authorList>
    </citation>
    <scope>NUCLEOTIDE SEQUENCE [LARGE SCALE GENOMIC DNA]</scope>
    <source>
        <strain evidence="2">Lake Konstanz</strain>
    </source>
</reference>
<dbReference type="AlphaFoldDB" id="A0A0S4IVY0"/>
<dbReference type="VEuPathDB" id="TriTrypDB:BSAL_71330"/>